<dbReference type="SMART" id="SM00382">
    <property type="entry name" value="AAA"/>
    <property type="match status" value="2"/>
</dbReference>
<dbReference type="Gene3D" id="3.40.50.300">
    <property type="entry name" value="P-loop containing nucleotide triphosphate hydrolases"/>
    <property type="match status" value="2"/>
</dbReference>
<proteinExistence type="predicted"/>
<name>A0A5C7J9E5_9BACT</name>
<evidence type="ECO:0000256" key="1">
    <source>
        <dbReference type="ARBA" id="ARBA00022737"/>
    </source>
</evidence>
<dbReference type="Proteomes" id="UP000321026">
    <property type="component" value="Unassembled WGS sequence"/>
</dbReference>
<dbReference type="InterPro" id="IPR027417">
    <property type="entry name" value="P-loop_NTPase"/>
</dbReference>
<feature type="domain" description="ABC transporter" evidence="4">
    <location>
        <begin position="2"/>
        <end position="259"/>
    </location>
</feature>
<dbReference type="CDD" id="cd03221">
    <property type="entry name" value="ABCF_EF-3"/>
    <property type="match status" value="2"/>
</dbReference>
<dbReference type="GO" id="GO:0016887">
    <property type="term" value="F:ATP hydrolysis activity"/>
    <property type="evidence" value="ECO:0007669"/>
    <property type="project" value="InterPro"/>
</dbReference>
<dbReference type="PANTHER" id="PTHR19211">
    <property type="entry name" value="ATP-BINDING TRANSPORT PROTEIN-RELATED"/>
    <property type="match status" value="1"/>
</dbReference>
<keyword evidence="2" id="KW-0547">Nucleotide-binding</keyword>
<dbReference type="PROSITE" id="PS50893">
    <property type="entry name" value="ABC_TRANSPORTER_2"/>
    <property type="match status" value="2"/>
</dbReference>
<accession>A0A5C7J9E5</accession>
<dbReference type="InterPro" id="IPR050611">
    <property type="entry name" value="ABCF"/>
</dbReference>
<dbReference type="FunFam" id="3.40.50.300:FF:000011">
    <property type="entry name" value="Putative ABC transporter ATP-binding component"/>
    <property type="match status" value="1"/>
</dbReference>
<sequence>MLTVTKLRKSFGSKRLFWNAGFSVGRHQRIALIGPNGSGKSTLLKMLAGLEPMDRGEIQLVKNTLVGYLPQETSAFGQGTTLEFFRQAAGLSRLEEEMKLLESKLDNEESLLRYGELQETYRKLGGYAFLDRAASVLNGLALPTALLNRPLALLSGGEKRKVALAGVILRGVDLLLLDEPTNNLDLPALLWLEAYLKQFKGSIIVASHDRSFLDRVVQKVLDIDTEKHTLILQKGNWSTVAAVRAHALRRAKEHYRAQEAAKGRLAESATEKMQWVDRTRNRRAPDRDKFASNYKKERAIKKFLGASTALEHRRKRLTQYEKPFERVPLEFRLSKEAKLRPPTLTLTKATLGYDRSQPIVSNVSLRIPYGQRILFVGLNGSGKSTLLKTITGDIEPLAGKVTRGKSALFGDLLQEHHALPLTLTPLQYFAKTLHIFDEQAILLLLAQFQFSPEIAREKIECLSPGERVRFLIATLAARGANILILDEPTNHLDVEAIEALEEALAEYHGTLLLVTHDESFLSHLTVDEYYLLEQGKIHSISDFAVYKERANRLAQQKLRRWH</sequence>
<reference evidence="5 6" key="1">
    <citation type="submission" date="2018-09" db="EMBL/GenBank/DDBJ databases">
        <title>Metagenome Assembled Genomes from an Advanced Water Purification Facility.</title>
        <authorList>
            <person name="Stamps B.W."/>
            <person name="Spear J.R."/>
        </authorList>
    </citation>
    <scope>NUCLEOTIDE SEQUENCE [LARGE SCALE GENOMIC DNA]</scope>
    <source>
        <strain evidence="5">Bin_63_2</strain>
    </source>
</reference>
<dbReference type="InterPro" id="IPR003593">
    <property type="entry name" value="AAA+_ATPase"/>
</dbReference>
<evidence type="ECO:0000256" key="3">
    <source>
        <dbReference type="ARBA" id="ARBA00022840"/>
    </source>
</evidence>
<dbReference type="InterPro" id="IPR003439">
    <property type="entry name" value="ABC_transporter-like_ATP-bd"/>
</dbReference>
<comment type="caution">
    <text evidence="5">The sequence shown here is derived from an EMBL/GenBank/DDBJ whole genome shotgun (WGS) entry which is preliminary data.</text>
</comment>
<organism evidence="5 6">
    <name type="scientific">Candidatus Dojkabacteria bacterium</name>
    <dbReference type="NCBI Taxonomy" id="2099670"/>
    <lineage>
        <taxon>Bacteria</taxon>
        <taxon>Candidatus Dojkabacteria</taxon>
    </lineage>
</organism>
<dbReference type="InterPro" id="IPR017871">
    <property type="entry name" value="ABC_transporter-like_CS"/>
</dbReference>
<protein>
    <submittedName>
        <fullName evidence="5">ABC-F family ATP-binding cassette domain-containing protein</fullName>
    </submittedName>
</protein>
<dbReference type="PANTHER" id="PTHR19211:SF14">
    <property type="entry name" value="ATP-BINDING CASSETTE SUB-FAMILY F MEMBER 1"/>
    <property type="match status" value="1"/>
</dbReference>
<feature type="domain" description="ABC transporter" evidence="4">
    <location>
        <begin position="339"/>
        <end position="559"/>
    </location>
</feature>
<keyword evidence="3 5" id="KW-0067">ATP-binding</keyword>
<gene>
    <name evidence="5" type="ORF">E6Q11_01540</name>
</gene>
<dbReference type="Pfam" id="PF00005">
    <property type="entry name" value="ABC_tran"/>
    <property type="match status" value="2"/>
</dbReference>
<dbReference type="SUPFAM" id="SSF52540">
    <property type="entry name" value="P-loop containing nucleoside triphosphate hydrolases"/>
    <property type="match status" value="2"/>
</dbReference>
<evidence type="ECO:0000259" key="4">
    <source>
        <dbReference type="PROSITE" id="PS50893"/>
    </source>
</evidence>
<dbReference type="EMBL" id="SSDS01000024">
    <property type="protein sequence ID" value="TXG78215.1"/>
    <property type="molecule type" value="Genomic_DNA"/>
</dbReference>
<dbReference type="GO" id="GO:0005524">
    <property type="term" value="F:ATP binding"/>
    <property type="evidence" value="ECO:0007669"/>
    <property type="project" value="UniProtKB-KW"/>
</dbReference>
<dbReference type="PROSITE" id="PS00211">
    <property type="entry name" value="ABC_TRANSPORTER_1"/>
    <property type="match status" value="2"/>
</dbReference>
<evidence type="ECO:0000313" key="5">
    <source>
        <dbReference type="EMBL" id="TXG78215.1"/>
    </source>
</evidence>
<dbReference type="AlphaFoldDB" id="A0A5C7J9E5"/>
<keyword evidence="1" id="KW-0677">Repeat</keyword>
<evidence type="ECO:0000313" key="6">
    <source>
        <dbReference type="Proteomes" id="UP000321026"/>
    </source>
</evidence>
<dbReference type="NCBIfam" id="NF000355">
    <property type="entry name" value="ribo_prot_ABC_F"/>
    <property type="match status" value="1"/>
</dbReference>
<evidence type="ECO:0000256" key="2">
    <source>
        <dbReference type="ARBA" id="ARBA00022741"/>
    </source>
</evidence>